<dbReference type="Gene3D" id="3.50.30.80">
    <property type="entry name" value="IlvD/EDD C-terminal domain-like"/>
    <property type="match status" value="1"/>
</dbReference>
<sequence>MPDYRSRTSTHGRNMAGARALWRATGMQDEDFHKPIVAIANSFTQFVPGHVHLKDLGQLVAREIERVGGVAKEFDTIAVDDGIAMGHDGMLYSLPSRELIADAVEYMVNAHCADALVCISNCDKITPGMLMAALRLNIPTVFVSGGPMEAGKTRLSDGTEAGHKLDLIDAMVMAADPNASDEQVAAVERSACPTCGSCSGMFTANSMNCLTEALGLSLPGNGTVLATHADREQLFLRAGRTAVELCHRWYGAEDPSALPRGIATFAAFENAMTLDIAMGGSTNTILHLLAAAQEGEVPFGMRDIDRLSKRVPQLCKVAPNTQKYHIEDVHRAGGIMAILAELSRGGLLDTSVPTVHAKTLGEAIAKWDVTATADEAVHTFYKAGPAGIPTQVAFSQATRWPSLDADRAEGCIRDVAHAYSKEGGLAVLHGNLAVDGCVVKTAGVDESIHVFEGNARVYESQDAAVKGILGDEVRAGDVVVIRYEGPKGGPGMQEMLYPTSYLKSKGLGKQCALLTDGRFSGGTSGLSIGHASPEAAAGGAIGLVRDGDRIRIDIPARTIDLLVSDAELAARRAEQDAKGWKPAQPRPRKVSTALKAYALLATSADKGAVRDKALLDGV</sequence>
<keyword evidence="4 15" id="KW-0001">2Fe-2S</keyword>
<dbReference type="OrthoDB" id="9807077at2"/>
<dbReference type="PANTHER" id="PTHR43661:SF3">
    <property type="entry name" value="D-XYLONATE DEHYDRATASE YAGF-RELATED"/>
    <property type="match status" value="1"/>
</dbReference>
<name>A0A0E3UMD6_9GAMM</name>
<evidence type="ECO:0000256" key="8">
    <source>
        <dbReference type="ARBA" id="ARBA00023014"/>
    </source>
</evidence>
<dbReference type="Proteomes" id="UP000033067">
    <property type="component" value="Chromosome"/>
</dbReference>
<dbReference type="InterPro" id="IPR056740">
    <property type="entry name" value="ILV_EDD_C"/>
</dbReference>
<evidence type="ECO:0000256" key="11">
    <source>
        <dbReference type="ARBA" id="ARBA00029304"/>
    </source>
</evidence>
<evidence type="ECO:0000256" key="7">
    <source>
        <dbReference type="ARBA" id="ARBA00023004"/>
    </source>
</evidence>
<dbReference type="InterPro" id="IPR020558">
    <property type="entry name" value="DiOHA_6PGluconate_deHydtase_CS"/>
</dbReference>
<accession>A0A0E3UMD6</accession>
<keyword evidence="19" id="KW-1185">Reference proteome</keyword>
<comment type="cofactor">
    <cofactor evidence="15">
        <name>[2Fe-2S] cluster</name>
        <dbReference type="ChEBI" id="CHEBI:190135"/>
    </cofactor>
    <text evidence="15">Binds 1 [2Fe-2S] cluster per subunit. This cluster acts as a Lewis acid cofactor.</text>
</comment>
<dbReference type="InterPro" id="IPR004404">
    <property type="entry name" value="DihydroxyA_deHydtase"/>
</dbReference>
<keyword evidence="3 15" id="KW-0028">Amino-acid biosynthesis</keyword>
<keyword evidence="10 15" id="KW-0100">Branched-chain amino acid biosynthesis</keyword>
<comment type="subunit">
    <text evidence="15">Homodimer.</text>
</comment>
<dbReference type="GO" id="GO:0051537">
    <property type="term" value="F:2 iron, 2 sulfur cluster binding"/>
    <property type="evidence" value="ECO:0007669"/>
    <property type="project" value="UniProtKB-UniRule"/>
</dbReference>
<comment type="caution">
    <text evidence="15">Lacks conserved residue(s) required for the propagation of feature annotation.</text>
</comment>
<evidence type="ECO:0000256" key="15">
    <source>
        <dbReference type="HAMAP-Rule" id="MF_00012"/>
    </source>
</evidence>
<dbReference type="GO" id="GO:0000287">
    <property type="term" value="F:magnesium ion binding"/>
    <property type="evidence" value="ECO:0007669"/>
    <property type="project" value="UniProtKB-UniRule"/>
</dbReference>
<dbReference type="PROSITE" id="PS00886">
    <property type="entry name" value="ILVD_EDD_1"/>
    <property type="match status" value="1"/>
</dbReference>
<feature type="binding site" evidence="15">
    <location>
        <position position="494"/>
    </location>
    <ligand>
        <name>Mg(2+)</name>
        <dbReference type="ChEBI" id="CHEBI:18420"/>
    </ligand>
</feature>
<reference evidence="18 19" key="1">
    <citation type="journal article" date="2015" name="Genome Announc.">
        <title>Complete Genome Sequence of Pseudoxanthomonas suwonensis Strain J1, a Cellulose-Degrading Bacterium Isolated from Leaf- and Wood-Enriched Soil.</title>
        <authorList>
            <person name="Hou L."/>
            <person name="Jiang J."/>
            <person name="Xu Z."/>
            <person name="Zhou Y."/>
            <person name="Leung F.C."/>
        </authorList>
    </citation>
    <scope>NUCLEOTIDE SEQUENCE [LARGE SCALE GENOMIC DNA]</scope>
    <source>
        <strain evidence="18 19">J1</strain>
    </source>
</reference>
<evidence type="ECO:0000256" key="10">
    <source>
        <dbReference type="ARBA" id="ARBA00023304"/>
    </source>
</evidence>
<evidence type="ECO:0000256" key="3">
    <source>
        <dbReference type="ARBA" id="ARBA00022605"/>
    </source>
</evidence>
<evidence type="ECO:0000256" key="13">
    <source>
        <dbReference type="ARBA" id="ARBA00029437"/>
    </source>
</evidence>
<organism evidence="18 19">
    <name type="scientific">Pseudoxanthomonas suwonensis</name>
    <dbReference type="NCBI Taxonomy" id="314722"/>
    <lineage>
        <taxon>Bacteria</taxon>
        <taxon>Pseudomonadati</taxon>
        <taxon>Pseudomonadota</taxon>
        <taxon>Gammaproteobacteria</taxon>
        <taxon>Lysobacterales</taxon>
        <taxon>Lysobacteraceae</taxon>
        <taxon>Pseudoxanthomonas</taxon>
    </lineage>
</organism>
<dbReference type="NCBIfam" id="NF009103">
    <property type="entry name" value="PRK12448.1"/>
    <property type="match status" value="1"/>
</dbReference>
<dbReference type="NCBIfam" id="TIGR00110">
    <property type="entry name" value="ilvD"/>
    <property type="match status" value="1"/>
</dbReference>
<comment type="similarity">
    <text evidence="2 15">Belongs to the IlvD/Edd family.</text>
</comment>
<feature type="binding site" description="via carbamate group" evidence="15">
    <location>
        <position position="124"/>
    </location>
    <ligand>
        <name>Mg(2+)</name>
        <dbReference type="ChEBI" id="CHEBI:18420"/>
    </ligand>
</feature>
<feature type="binding site" evidence="15">
    <location>
        <position position="81"/>
    </location>
    <ligand>
        <name>Mg(2+)</name>
        <dbReference type="ChEBI" id="CHEBI:18420"/>
    </ligand>
</feature>
<feature type="domain" description="Dihydroxy-acid/6-phosphogluconate dehydratase C-terminal" evidence="17">
    <location>
        <begin position="411"/>
        <end position="608"/>
    </location>
</feature>
<dbReference type="Pfam" id="PF24877">
    <property type="entry name" value="ILV_EDD_C"/>
    <property type="match status" value="1"/>
</dbReference>
<dbReference type="SUPFAM" id="SSF52016">
    <property type="entry name" value="LeuD/IlvD-like"/>
    <property type="match status" value="1"/>
</dbReference>
<dbReference type="InterPro" id="IPR037237">
    <property type="entry name" value="IlvD/EDD_N"/>
</dbReference>
<evidence type="ECO:0000256" key="5">
    <source>
        <dbReference type="ARBA" id="ARBA00022723"/>
    </source>
</evidence>
<feature type="binding site" evidence="15">
    <location>
        <position position="123"/>
    </location>
    <ligand>
        <name>Mg(2+)</name>
        <dbReference type="ChEBI" id="CHEBI:18420"/>
    </ligand>
</feature>
<keyword evidence="7 15" id="KW-0408">Iron</keyword>
<feature type="active site" description="Proton acceptor" evidence="15">
    <location>
        <position position="520"/>
    </location>
</feature>
<feature type="domain" description="Dihydroxy-acid/6-phosphogluconate dehydratase N-terminal" evidence="16">
    <location>
        <begin position="34"/>
        <end position="362"/>
    </location>
</feature>
<dbReference type="EMBL" id="CP011144">
    <property type="protein sequence ID" value="AKC86246.1"/>
    <property type="molecule type" value="Genomic_DNA"/>
</dbReference>
<dbReference type="HAMAP" id="MF_00012">
    <property type="entry name" value="IlvD"/>
    <property type="match status" value="1"/>
</dbReference>
<proteinExistence type="inferred from homology"/>
<dbReference type="PANTHER" id="PTHR43661">
    <property type="entry name" value="D-XYLONATE DEHYDRATASE"/>
    <property type="match status" value="1"/>
</dbReference>
<dbReference type="EC" id="4.2.1.9" evidence="14 15"/>
<dbReference type="GO" id="GO:0009099">
    <property type="term" value="P:L-valine biosynthetic process"/>
    <property type="evidence" value="ECO:0007669"/>
    <property type="project" value="UniProtKB-UniRule"/>
</dbReference>
<feature type="modified residue" description="N6-carboxylysine" evidence="15">
    <location>
        <position position="124"/>
    </location>
</feature>
<comment type="catalytic activity">
    <reaction evidence="15">
        <text>(2R,3R)-2,3-dihydroxy-3-methylpentanoate = (S)-3-methyl-2-oxopentanoate + H2O</text>
        <dbReference type="Rhea" id="RHEA:27694"/>
        <dbReference type="ChEBI" id="CHEBI:15377"/>
        <dbReference type="ChEBI" id="CHEBI:35146"/>
        <dbReference type="ChEBI" id="CHEBI:49258"/>
        <dbReference type="EC" id="4.2.1.9"/>
    </reaction>
</comment>
<keyword evidence="6 15" id="KW-0460">Magnesium</keyword>
<protein>
    <recommendedName>
        <fullName evidence="14 15">Dihydroxy-acid dehydratase</fullName>
        <shortName evidence="15">DAD</shortName>
        <ecNumber evidence="14 15">4.2.1.9</ecNumber>
    </recommendedName>
</protein>
<comment type="pathway">
    <text evidence="13 15">Amino-acid biosynthesis; L-isoleucine biosynthesis; L-isoleucine from 2-oxobutanoate: step 3/4.</text>
</comment>
<evidence type="ECO:0000259" key="16">
    <source>
        <dbReference type="Pfam" id="PF00920"/>
    </source>
</evidence>
<dbReference type="eggNOG" id="COG0129">
    <property type="taxonomic scope" value="Bacteria"/>
</dbReference>
<dbReference type="PROSITE" id="PS00887">
    <property type="entry name" value="ILVD_EDD_2"/>
    <property type="match status" value="1"/>
</dbReference>
<evidence type="ECO:0000259" key="17">
    <source>
        <dbReference type="Pfam" id="PF24877"/>
    </source>
</evidence>
<keyword evidence="9 15" id="KW-0456">Lyase</keyword>
<dbReference type="RefSeq" id="WP_052631049.1">
    <property type="nucleotide sequence ID" value="NZ_CP011144.1"/>
</dbReference>
<keyword evidence="8 15" id="KW-0411">Iron-sulfur</keyword>
<evidence type="ECO:0000313" key="18">
    <source>
        <dbReference type="EMBL" id="AKC86246.1"/>
    </source>
</evidence>
<dbReference type="InterPro" id="IPR042096">
    <property type="entry name" value="Dihydro-acid_dehy_C"/>
</dbReference>
<dbReference type="SUPFAM" id="SSF143975">
    <property type="entry name" value="IlvD/EDD N-terminal domain-like"/>
    <property type="match status" value="1"/>
</dbReference>
<dbReference type="UniPathway" id="UPA00047">
    <property type="reaction ID" value="UER00057"/>
</dbReference>
<evidence type="ECO:0000313" key="19">
    <source>
        <dbReference type="Proteomes" id="UP000033067"/>
    </source>
</evidence>
<dbReference type="GO" id="GO:0004160">
    <property type="term" value="F:dihydroxy-acid dehydratase activity"/>
    <property type="evidence" value="ECO:0007669"/>
    <property type="project" value="UniProtKB-UniRule"/>
</dbReference>
<dbReference type="GO" id="GO:0005829">
    <property type="term" value="C:cytosol"/>
    <property type="evidence" value="ECO:0007669"/>
    <property type="project" value="TreeGrafter"/>
</dbReference>
<evidence type="ECO:0000256" key="4">
    <source>
        <dbReference type="ARBA" id="ARBA00022714"/>
    </source>
</evidence>
<comment type="catalytic activity">
    <reaction evidence="11">
        <text>(2R)-2,3-dihydroxy-3-methylbutanoate = 3-methyl-2-oxobutanoate + H2O</text>
        <dbReference type="Rhea" id="RHEA:24809"/>
        <dbReference type="ChEBI" id="CHEBI:11851"/>
        <dbReference type="ChEBI" id="CHEBI:15377"/>
        <dbReference type="ChEBI" id="CHEBI:49072"/>
        <dbReference type="EC" id="4.2.1.9"/>
    </reaction>
    <physiologicalReaction direction="left-to-right" evidence="11">
        <dbReference type="Rhea" id="RHEA:24810"/>
    </physiologicalReaction>
</comment>
<evidence type="ECO:0000256" key="6">
    <source>
        <dbReference type="ARBA" id="ARBA00022842"/>
    </source>
</evidence>
<evidence type="ECO:0000256" key="14">
    <source>
        <dbReference type="ARBA" id="ARBA00029490"/>
    </source>
</evidence>
<dbReference type="PATRIC" id="fig|314722.6.peg.1074"/>
<dbReference type="KEGG" id="psuw:WQ53_05105"/>
<dbReference type="InterPro" id="IPR000581">
    <property type="entry name" value="ILV_EDD_N"/>
</dbReference>
<evidence type="ECO:0000256" key="1">
    <source>
        <dbReference type="ARBA" id="ARBA00001946"/>
    </source>
</evidence>
<evidence type="ECO:0000256" key="2">
    <source>
        <dbReference type="ARBA" id="ARBA00006486"/>
    </source>
</evidence>
<dbReference type="GO" id="GO:0009097">
    <property type="term" value="P:isoleucine biosynthetic process"/>
    <property type="evidence" value="ECO:0007669"/>
    <property type="project" value="UniProtKB-UniRule"/>
</dbReference>
<evidence type="ECO:0000256" key="9">
    <source>
        <dbReference type="ARBA" id="ARBA00023239"/>
    </source>
</evidence>
<keyword evidence="5 15" id="KW-0479">Metal-binding</keyword>
<comment type="pathway">
    <text evidence="12 15">Amino-acid biosynthesis; L-valine biosynthesis; L-valine from pyruvate: step 3/4.</text>
</comment>
<comment type="cofactor">
    <cofactor evidence="1 15">
        <name>Mg(2+)</name>
        <dbReference type="ChEBI" id="CHEBI:18420"/>
    </cofactor>
</comment>
<dbReference type="UniPathway" id="UPA00049">
    <property type="reaction ID" value="UER00061"/>
</dbReference>
<comment type="function">
    <text evidence="15">Functions in the biosynthesis of branched-chain amino acids. Catalyzes the dehydration of (2R,3R)-2,3-dihydroxy-3-methylpentanoate (2,3-dihydroxy-3-methylvalerate) into 2-oxo-3-methylpentanoate (2-oxo-3-methylvalerate) and of (2R)-2,3-dihydroxy-3-methylbutanoate (2,3-dihydroxyisovalerate) into 2-oxo-3-methylbutanoate (2-oxoisovalerate), the penultimate precursor to L-isoleucine and L-valine, respectively.</text>
</comment>
<evidence type="ECO:0000256" key="12">
    <source>
        <dbReference type="ARBA" id="ARBA00029436"/>
    </source>
</evidence>
<dbReference type="FunFam" id="3.50.30.80:FF:000001">
    <property type="entry name" value="Dihydroxy-acid dehydratase"/>
    <property type="match status" value="1"/>
</dbReference>
<dbReference type="AlphaFoldDB" id="A0A0E3UMD6"/>
<dbReference type="Pfam" id="PF00920">
    <property type="entry name" value="ILVD_EDD_N"/>
    <property type="match status" value="1"/>
</dbReference>
<gene>
    <name evidence="15" type="primary">ilvD</name>
    <name evidence="18" type="ORF">WQ53_05105</name>
</gene>